<feature type="compositionally biased region" description="Basic and acidic residues" evidence="1">
    <location>
        <begin position="58"/>
        <end position="79"/>
    </location>
</feature>
<organism evidence="2 3">
    <name type="scientific">Cladophialophora bantiana (strain ATCC 10958 / CBS 173.52 / CDC B-1940 / NIH 8579)</name>
    <name type="common">Xylohypha bantiana</name>
    <dbReference type="NCBI Taxonomy" id="1442370"/>
    <lineage>
        <taxon>Eukaryota</taxon>
        <taxon>Fungi</taxon>
        <taxon>Dikarya</taxon>
        <taxon>Ascomycota</taxon>
        <taxon>Pezizomycotina</taxon>
        <taxon>Eurotiomycetes</taxon>
        <taxon>Chaetothyriomycetidae</taxon>
        <taxon>Chaetothyriales</taxon>
        <taxon>Herpotrichiellaceae</taxon>
        <taxon>Cladophialophora</taxon>
    </lineage>
</organism>
<gene>
    <name evidence="2" type="ORF">Z519_01559</name>
</gene>
<proteinExistence type="predicted"/>
<dbReference type="EMBL" id="KN846981">
    <property type="protein sequence ID" value="KIW97975.1"/>
    <property type="molecule type" value="Genomic_DNA"/>
</dbReference>
<dbReference type="AlphaFoldDB" id="A0A0D2I425"/>
<name>A0A0D2I425_CLAB1</name>
<evidence type="ECO:0000313" key="3">
    <source>
        <dbReference type="Proteomes" id="UP000053789"/>
    </source>
</evidence>
<keyword evidence="3" id="KW-1185">Reference proteome</keyword>
<feature type="compositionally biased region" description="Polar residues" evidence="1">
    <location>
        <begin position="90"/>
        <end position="100"/>
    </location>
</feature>
<protein>
    <submittedName>
        <fullName evidence="2">Uncharacterized protein</fullName>
    </submittedName>
</protein>
<evidence type="ECO:0000256" key="1">
    <source>
        <dbReference type="SAM" id="MobiDB-lite"/>
    </source>
</evidence>
<dbReference type="Proteomes" id="UP000053789">
    <property type="component" value="Unassembled WGS sequence"/>
</dbReference>
<dbReference type="GeneID" id="27694487"/>
<dbReference type="VEuPathDB" id="FungiDB:Z519_01559"/>
<dbReference type="HOGENOM" id="CLU_1845156_0_0_1"/>
<evidence type="ECO:0000313" key="2">
    <source>
        <dbReference type="EMBL" id="KIW97975.1"/>
    </source>
</evidence>
<accession>A0A0D2I425</accession>
<feature type="region of interest" description="Disordered" evidence="1">
    <location>
        <begin position="58"/>
        <end position="100"/>
    </location>
</feature>
<dbReference type="RefSeq" id="XP_016624644.1">
    <property type="nucleotide sequence ID" value="XM_016759316.1"/>
</dbReference>
<reference evidence="2" key="1">
    <citation type="submission" date="2015-01" db="EMBL/GenBank/DDBJ databases">
        <title>The Genome Sequence of Cladophialophora bantiana CBS 173.52.</title>
        <authorList>
            <consortium name="The Broad Institute Genomics Platform"/>
            <person name="Cuomo C."/>
            <person name="de Hoog S."/>
            <person name="Gorbushina A."/>
            <person name="Stielow B."/>
            <person name="Teixiera M."/>
            <person name="Abouelleil A."/>
            <person name="Chapman S.B."/>
            <person name="Priest M."/>
            <person name="Young S.K."/>
            <person name="Wortman J."/>
            <person name="Nusbaum C."/>
            <person name="Birren B."/>
        </authorList>
    </citation>
    <scope>NUCLEOTIDE SEQUENCE [LARGE SCALE GENOMIC DNA]</scope>
    <source>
        <strain evidence="2">CBS 173.52</strain>
    </source>
</reference>
<sequence length="140" mass="16081">MYTRKVFEGTLNAEIEIQDREDPVYILLRLRQPSSTPNKVYTCDYPISGFPRRFIVENERNASRQQKRRQELARRREAAGEAAASLPLPRTSQAANPRSSYNIIARVPSSESLTDSDRECDDGLLSETVLKEYEAWSVRD</sequence>